<accession>A0A3B1DGT9</accession>
<gene>
    <name evidence="1" type="ORF">MNBD_UNCLBAC01-240</name>
</gene>
<evidence type="ECO:0000313" key="1">
    <source>
        <dbReference type="EMBL" id="VAX35218.1"/>
    </source>
</evidence>
<reference evidence="1" key="1">
    <citation type="submission" date="2018-06" db="EMBL/GenBank/DDBJ databases">
        <authorList>
            <person name="Zhirakovskaya E."/>
        </authorList>
    </citation>
    <scope>NUCLEOTIDE SEQUENCE</scope>
</reference>
<proteinExistence type="predicted"/>
<protein>
    <submittedName>
        <fullName evidence="1">Uncharacterized protein</fullName>
    </submittedName>
</protein>
<dbReference type="EMBL" id="UOGJ01000037">
    <property type="protein sequence ID" value="VAX35218.1"/>
    <property type="molecule type" value="Genomic_DNA"/>
</dbReference>
<name>A0A3B1DGT9_9ZZZZ</name>
<sequence length="44" mass="4908">MAFSRSSKASIQKDLGVPLFLESLSKVILGACKRLRRVQIIFLS</sequence>
<organism evidence="1">
    <name type="scientific">hydrothermal vent metagenome</name>
    <dbReference type="NCBI Taxonomy" id="652676"/>
    <lineage>
        <taxon>unclassified sequences</taxon>
        <taxon>metagenomes</taxon>
        <taxon>ecological metagenomes</taxon>
    </lineage>
</organism>
<dbReference type="AlphaFoldDB" id="A0A3B1DGT9"/>